<dbReference type="InterPro" id="IPR045584">
    <property type="entry name" value="Pilin-like"/>
</dbReference>
<dbReference type="AlphaFoldDB" id="A0A858RPH4"/>
<dbReference type="Proteomes" id="UP000501812">
    <property type="component" value="Chromosome"/>
</dbReference>
<dbReference type="Pfam" id="PF07963">
    <property type="entry name" value="N_methyl"/>
    <property type="match status" value="1"/>
</dbReference>
<dbReference type="EMBL" id="CP051774">
    <property type="protein sequence ID" value="QJE98249.1"/>
    <property type="molecule type" value="Genomic_DNA"/>
</dbReference>
<proteinExistence type="predicted"/>
<dbReference type="PROSITE" id="PS00409">
    <property type="entry name" value="PROKAR_NTER_METHYL"/>
    <property type="match status" value="1"/>
</dbReference>
<protein>
    <submittedName>
        <fullName evidence="2">Type II secretion system protein</fullName>
    </submittedName>
</protein>
<accession>A0A858RPH4</accession>
<evidence type="ECO:0000313" key="2">
    <source>
        <dbReference type="EMBL" id="QJE98249.1"/>
    </source>
</evidence>
<evidence type="ECO:0000256" key="1">
    <source>
        <dbReference type="SAM" id="Phobius"/>
    </source>
</evidence>
<keyword evidence="1" id="KW-1133">Transmembrane helix</keyword>
<evidence type="ECO:0000313" key="3">
    <source>
        <dbReference type="Proteomes" id="UP000501812"/>
    </source>
</evidence>
<sequence>MASKARMMTSAARTSNRHAGSGFTLLEMVIVLLVIALLGGSAVGLMLISDDERALNRASVEVEVLAKRARTVAALQQRPYALEFTNNTVSLMPLAEASLEPGDREKALAAQQEAAEANPDMVVKGFAPVHAGWELDPDMRIFVRRWATEEWISVSGELRQVWRFDPEGFCEPVGVRIERGKSWKENEFHPLTGGIRDSTMEAY</sequence>
<dbReference type="NCBIfam" id="TIGR02532">
    <property type="entry name" value="IV_pilin_GFxxxE"/>
    <property type="match status" value="1"/>
</dbReference>
<organism evidence="2 3">
    <name type="scientific">Luteolibacter luteus</name>
    <dbReference type="NCBI Taxonomy" id="2728835"/>
    <lineage>
        <taxon>Bacteria</taxon>
        <taxon>Pseudomonadati</taxon>
        <taxon>Verrucomicrobiota</taxon>
        <taxon>Verrucomicrobiia</taxon>
        <taxon>Verrucomicrobiales</taxon>
        <taxon>Verrucomicrobiaceae</taxon>
        <taxon>Luteolibacter</taxon>
    </lineage>
</organism>
<keyword evidence="1" id="KW-0812">Transmembrane</keyword>
<dbReference type="RefSeq" id="WP_169456708.1">
    <property type="nucleotide sequence ID" value="NZ_CP051774.1"/>
</dbReference>
<feature type="transmembrane region" description="Helical" evidence="1">
    <location>
        <begin position="21"/>
        <end position="48"/>
    </location>
</feature>
<dbReference type="SUPFAM" id="SSF54523">
    <property type="entry name" value="Pili subunits"/>
    <property type="match status" value="1"/>
</dbReference>
<name>A0A858RPH4_9BACT</name>
<keyword evidence="3" id="KW-1185">Reference proteome</keyword>
<dbReference type="InterPro" id="IPR012902">
    <property type="entry name" value="N_methyl_site"/>
</dbReference>
<keyword evidence="1" id="KW-0472">Membrane</keyword>
<dbReference type="KEGG" id="luo:HHL09_21510"/>
<gene>
    <name evidence="2" type="ORF">HHL09_21510</name>
</gene>
<reference evidence="2 3" key="1">
    <citation type="submission" date="2020-04" db="EMBL/GenBank/DDBJ databases">
        <title>Luteolibacter sp. G-1-1-1 isolated from soil.</title>
        <authorList>
            <person name="Dahal R.H."/>
        </authorList>
    </citation>
    <scope>NUCLEOTIDE SEQUENCE [LARGE SCALE GENOMIC DNA]</scope>
    <source>
        <strain evidence="2 3">G-1-1-1</strain>
    </source>
</reference>